<evidence type="ECO:0000256" key="1">
    <source>
        <dbReference type="ARBA" id="ARBA00006484"/>
    </source>
</evidence>
<name>A0A1L5PHI9_RHIET</name>
<evidence type="ECO:0000256" key="2">
    <source>
        <dbReference type="ARBA" id="ARBA00023002"/>
    </source>
</evidence>
<dbReference type="RefSeq" id="WP_074065214.1">
    <property type="nucleotide sequence ID" value="NZ_CP017244.1"/>
</dbReference>
<dbReference type="InterPro" id="IPR036291">
    <property type="entry name" value="NAD(P)-bd_dom_sf"/>
</dbReference>
<dbReference type="Pfam" id="PF13561">
    <property type="entry name" value="adh_short_C2"/>
    <property type="match status" value="1"/>
</dbReference>
<evidence type="ECO:0000313" key="4">
    <source>
        <dbReference type="Proteomes" id="UP000185109"/>
    </source>
</evidence>
<dbReference type="Proteomes" id="UP000185109">
    <property type="component" value="Plasmid pRsp8C3c"/>
</dbReference>
<proteinExistence type="inferred from homology"/>
<keyword evidence="3" id="KW-0614">Plasmid</keyword>
<dbReference type="SUPFAM" id="SSF51735">
    <property type="entry name" value="NAD(P)-binding Rossmann-fold domains"/>
    <property type="match status" value="1"/>
</dbReference>
<sequence>MSTGGEGPVAVITGGTTGIGLATARRFLKDGYRVAVFGHRSETVKAAGTTLAEGVGADRVVALQLDLRDPTAIQGFFNDVRGRLAAPSVLVCSAGVSPKGANGPSRVGTMPRKEWDDVLSINLTGAMLCCQAVLPDMQENRFGRIVFVGSVAGRTRPLIAGPAYAASKAALAGLSRSLVTQYGSFGITANVVAPGRILTGMTGPVSSDANREAIKRIPVSRLGTVEDIAAAIAFLASSEAGFINGAILDVNGGEFAPS</sequence>
<dbReference type="EC" id="1.1.1.100" evidence="3"/>
<dbReference type="Gene3D" id="3.40.50.720">
    <property type="entry name" value="NAD(P)-binding Rossmann-like Domain"/>
    <property type="match status" value="1"/>
</dbReference>
<dbReference type="AlphaFoldDB" id="A0A1L5PHI9"/>
<reference evidence="3 4" key="1">
    <citation type="submission" date="2016-09" db="EMBL/GenBank/DDBJ databases">
        <title>The complete genome sequences of Rhizobium gallicum, symbiovars gallicum and phaseoli, symbionts associated to common bean (Phaseolus vulgaris).</title>
        <authorList>
            <person name="Bustos P."/>
            <person name="Santamaria R.I."/>
            <person name="Perez-Carrascal O.M."/>
            <person name="Juarez S."/>
            <person name="Lozano L."/>
            <person name="Martinez-Flores I."/>
            <person name="Martinez-Romero E."/>
            <person name="Cevallos M."/>
            <person name="Romero D."/>
            <person name="Davila G."/>
            <person name="Gonzalez V."/>
        </authorList>
    </citation>
    <scope>NUCLEOTIDE SEQUENCE [LARGE SCALE GENOMIC DNA]</scope>
    <source>
        <strain evidence="3 4">8C-3</strain>
        <plasmid evidence="4">Plasmid prsp8c3c</plasmid>
    </source>
</reference>
<keyword evidence="2 3" id="KW-0560">Oxidoreductase</keyword>
<dbReference type="PRINTS" id="PR00081">
    <property type="entry name" value="GDHRDH"/>
</dbReference>
<organism evidence="3 4">
    <name type="scientific">Rhizobium etli 8C-3</name>
    <dbReference type="NCBI Taxonomy" id="538025"/>
    <lineage>
        <taxon>Bacteria</taxon>
        <taxon>Pseudomonadati</taxon>
        <taxon>Pseudomonadota</taxon>
        <taxon>Alphaproteobacteria</taxon>
        <taxon>Hyphomicrobiales</taxon>
        <taxon>Rhizobiaceae</taxon>
        <taxon>Rhizobium/Agrobacterium group</taxon>
        <taxon>Rhizobium</taxon>
    </lineage>
</organism>
<dbReference type="NCBIfam" id="NF009466">
    <property type="entry name" value="PRK12826.1-2"/>
    <property type="match status" value="1"/>
</dbReference>
<gene>
    <name evidence="3" type="primary">fabG-2</name>
    <name evidence="3" type="ORF">AM571_PC01769</name>
</gene>
<dbReference type="EMBL" id="CP017244">
    <property type="protein sequence ID" value="APO79500.1"/>
    <property type="molecule type" value="Genomic_DNA"/>
</dbReference>
<dbReference type="PRINTS" id="PR00080">
    <property type="entry name" value="SDRFAMILY"/>
</dbReference>
<dbReference type="FunFam" id="3.40.50.720:FF:000173">
    <property type="entry name" value="3-oxoacyl-[acyl-carrier protein] reductase"/>
    <property type="match status" value="1"/>
</dbReference>
<dbReference type="PANTHER" id="PTHR42760">
    <property type="entry name" value="SHORT-CHAIN DEHYDROGENASES/REDUCTASES FAMILY MEMBER"/>
    <property type="match status" value="1"/>
</dbReference>
<accession>A0A1L5PHI9</accession>
<evidence type="ECO:0000313" key="3">
    <source>
        <dbReference type="EMBL" id="APO79500.1"/>
    </source>
</evidence>
<comment type="similarity">
    <text evidence="1">Belongs to the short-chain dehydrogenases/reductases (SDR) family.</text>
</comment>
<geneLocation type="plasmid" evidence="4">
    <name>prsp8c3c</name>
</geneLocation>
<dbReference type="GO" id="GO:0030497">
    <property type="term" value="P:fatty acid elongation"/>
    <property type="evidence" value="ECO:0007669"/>
    <property type="project" value="TreeGrafter"/>
</dbReference>
<protein>
    <submittedName>
        <fullName evidence="3">3-oxoacyl-(Acyl-carrier-protein) reductase 2</fullName>
        <ecNumber evidence="3">1.1.1.100</ecNumber>
    </submittedName>
</protein>
<dbReference type="PANTHER" id="PTHR42760:SF40">
    <property type="entry name" value="3-OXOACYL-[ACYL-CARRIER-PROTEIN] REDUCTASE, CHLOROPLASTIC"/>
    <property type="match status" value="1"/>
</dbReference>
<dbReference type="GO" id="GO:0004316">
    <property type="term" value="F:3-oxoacyl-[acyl-carrier-protein] reductase (NADPH) activity"/>
    <property type="evidence" value="ECO:0007669"/>
    <property type="project" value="UniProtKB-EC"/>
</dbReference>
<dbReference type="InterPro" id="IPR002347">
    <property type="entry name" value="SDR_fam"/>
</dbReference>